<protein>
    <submittedName>
        <fullName evidence="1">Uncharacterized protein</fullName>
    </submittedName>
</protein>
<reference evidence="1" key="1">
    <citation type="journal article" date="2012" name="Proc. Natl. Acad. Sci. U.S.A.">
        <title>Antigenic diversity is generated by distinct evolutionary mechanisms in African trypanosome species.</title>
        <authorList>
            <person name="Jackson A.P."/>
            <person name="Berry A."/>
            <person name="Aslett M."/>
            <person name="Allison H.C."/>
            <person name="Burton P."/>
            <person name="Vavrova-Anderson J."/>
            <person name="Brown R."/>
            <person name="Browne H."/>
            <person name="Corton N."/>
            <person name="Hauser H."/>
            <person name="Gamble J."/>
            <person name="Gilderthorp R."/>
            <person name="Marcello L."/>
            <person name="McQuillan J."/>
            <person name="Otto T.D."/>
            <person name="Quail M.A."/>
            <person name="Sanders M.J."/>
            <person name="van Tonder A."/>
            <person name="Ginger M.L."/>
            <person name="Field M.C."/>
            <person name="Barry J.D."/>
            <person name="Hertz-Fowler C."/>
            <person name="Berriman M."/>
        </authorList>
    </citation>
    <scope>NUCLEOTIDE SEQUENCE</scope>
    <source>
        <strain evidence="1">Y486</strain>
    </source>
</reference>
<sequence>MIGIRVRETVPCCKDVLQKCAIFLCCGLPLKPLQRSLNRVFDSCCNWPKFVYRGQGGGLVSWIATFAGTRSTSLSDTTVARDGCCAKASVIVLVFLAFSYWSSRPMEHIFIYV</sequence>
<dbReference type="EMBL" id="HE573026">
    <property type="protein sequence ID" value="CCC51519.1"/>
    <property type="molecule type" value="Genomic_DNA"/>
</dbReference>
<organism evidence="1">
    <name type="scientific">Trypanosoma vivax (strain Y486)</name>
    <dbReference type="NCBI Taxonomy" id="1055687"/>
    <lineage>
        <taxon>Eukaryota</taxon>
        <taxon>Discoba</taxon>
        <taxon>Euglenozoa</taxon>
        <taxon>Kinetoplastea</taxon>
        <taxon>Metakinetoplastina</taxon>
        <taxon>Trypanosomatida</taxon>
        <taxon>Trypanosomatidae</taxon>
        <taxon>Trypanosoma</taxon>
        <taxon>Duttonella</taxon>
    </lineage>
</organism>
<dbReference type="VEuPathDB" id="TriTrypDB:TvY486_1005700"/>
<proteinExistence type="predicted"/>
<accession>G0U6L5</accession>
<evidence type="ECO:0000313" key="1">
    <source>
        <dbReference type="EMBL" id="CCC51519.1"/>
    </source>
</evidence>
<gene>
    <name evidence="1" type="ORF">TVY486_1005700</name>
</gene>
<dbReference type="AlphaFoldDB" id="G0U6L5"/>
<name>G0U6L5_TRYVY</name>